<protein>
    <submittedName>
        <fullName evidence="1">Phage-related protein</fullName>
    </submittedName>
</protein>
<name>A0A7Y9W9D4_9BURK</name>
<evidence type="ECO:0000313" key="1">
    <source>
        <dbReference type="EMBL" id="NYH16556.1"/>
    </source>
</evidence>
<dbReference type="InterPro" id="IPR009241">
    <property type="entry name" value="HigB-like"/>
</dbReference>
<proteinExistence type="predicted"/>
<dbReference type="Pfam" id="PF05973">
    <property type="entry name" value="Gp49"/>
    <property type="match status" value="1"/>
</dbReference>
<accession>A0A7Y9W9D4</accession>
<reference evidence="1 2" key="1">
    <citation type="submission" date="2020-07" db="EMBL/GenBank/DDBJ databases">
        <title>Exploring microbial biodiversity for novel pathways involved in the catabolism of aromatic compounds derived from lignin.</title>
        <authorList>
            <person name="Elkins J."/>
        </authorList>
    </citation>
    <scope>NUCLEOTIDE SEQUENCE [LARGE SCALE GENOMIC DNA]</scope>
    <source>
        <strain evidence="1 2">H2C3B</strain>
    </source>
</reference>
<dbReference type="EMBL" id="JACCAU010000001">
    <property type="protein sequence ID" value="NYH16556.1"/>
    <property type="molecule type" value="Genomic_DNA"/>
</dbReference>
<sequence length="141" mass="15925">MPKRTKCGAFESIPLIPAKCPVAVPITIQVVLAVRFFRTDSGNEPVREWLKDMGAEDRKTVGEDIKTVQIGWPPGTPLVRKMGKDLWEIRIRLHRRIARVLFTVVSDTVVLVHGFIKKSQATPQEDLNLAKDRLSQLKSAR</sequence>
<comment type="caution">
    <text evidence="1">The sequence shown here is derived from an EMBL/GenBank/DDBJ whole genome shotgun (WGS) entry which is preliminary data.</text>
</comment>
<dbReference type="Proteomes" id="UP000572540">
    <property type="component" value="Unassembled WGS sequence"/>
</dbReference>
<organism evidence="1 2">
    <name type="scientific">Paraburkholderia bryophila</name>
    <dbReference type="NCBI Taxonomy" id="420952"/>
    <lineage>
        <taxon>Bacteria</taxon>
        <taxon>Pseudomonadati</taxon>
        <taxon>Pseudomonadota</taxon>
        <taxon>Betaproteobacteria</taxon>
        <taxon>Burkholderiales</taxon>
        <taxon>Burkholderiaceae</taxon>
        <taxon>Paraburkholderia</taxon>
    </lineage>
</organism>
<gene>
    <name evidence="1" type="ORF">GGD41_003784</name>
</gene>
<dbReference type="AlphaFoldDB" id="A0A7Y9W9D4"/>
<evidence type="ECO:0000313" key="2">
    <source>
        <dbReference type="Proteomes" id="UP000572540"/>
    </source>
</evidence>